<evidence type="ECO:0000256" key="1">
    <source>
        <dbReference type="SAM" id="Phobius"/>
    </source>
</evidence>
<keyword evidence="1" id="KW-0472">Membrane</keyword>
<protein>
    <submittedName>
        <fullName evidence="2">Uncharacterized protein</fullName>
    </submittedName>
</protein>
<sequence length="157" mass="17765">MRSAYEAVRPDSANVQEFDWSSIWKIKIGILVLLCCAGCYGLVEIKKLFDANFFEHESIIEECRRIEDSLRDLLNLNTMILKSSENNSSGEPQWSRPATGWVKANTDGAVDLKSEMTACDGVIRDDNDTCMGFSRSLGRCLVLMTEIWAIHDILKHM</sequence>
<dbReference type="EMBL" id="JBBPBM010000008">
    <property type="protein sequence ID" value="KAK8571858.1"/>
    <property type="molecule type" value="Genomic_DNA"/>
</dbReference>
<keyword evidence="1" id="KW-1133">Transmembrane helix</keyword>
<dbReference type="Proteomes" id="UP001472677">
    <property type="component" value="Unassembled WGS sequence"/>
</dbReference>
<accession>A0ABR2F4D8</accession>
<keyword evidence="1" id="KW-0812">Transmembrane</keyword>
<dbReference type="InterPro" id="IPR053151">
    <property type="entry name" value="RNase_H-like"/>
</dbReference>
<organism evidence="2 3">
    <name type="scientific">Hibiscus sabdariffa</name>
    <name type="common">roselle</name>
    <dbReference type="NCBI Taxonomy" id="183260"/>
    <lineage>
        <taxon>Eukaryota</taxon>
        <taxon>Viridiplantae</taxon>
        <taxon>Streptophyta</taxon>
        <taxon>Embryophyta</taxon>
        <taxon>Tracheophyta</taxon>
        <taxon>Spermatophyta</taxon>
        <taxon>Magnoliopsida</taxon>
        <taxon>eudicotyledons</taxon>
        <taxon>Gunneridae</taxon>
        <taxon>Pentapetalae</taxon>
        <taxon>rosids</taxon>
        <taxon>malvids</taxon>
        <taxon>Malvales</taxon>
        <taxon>Malvaceae</taxon>
        <taxon>Malvoideae</taxon>
        <taxon>Hibiscus</taxon>
    </lineage>
</organism>
<gene>
    <name evidence="2" type="ORF">V6N12_027927</name>
</gene>
<reference evidence="2 3" key="1">
    <citation type="journal article" date="2024" name="G3 (Bethesda)">
        <title>Genome assembly of Hibiscus sabdariffa L. provides insights into metabolisms of medicinal natural products.</title>
        <authorList>
            <person name="Kim T."/>
        </authorList>
    </citation>
    <scope>NUCLEOTIDE SEQUENCE [LARGE SCALE GENOMIC DNA]</scope>
    <source>
        <strain evidence="2">TK-2024</strain>
        <tissue evidence="2">Old leaves</tissue>
    </source>
</reference>
<keyword evidence="3" id="KW-1185">Reference proteome</keyword>
<feature type="transmembrane region" description="Helical" evidence="1">
    <location>
        <begin position="23"/>
        <end position="43"/>
    </location>
</feature>
<dbReference type="PANTHER" id="PTHR47723">
    <property type="entry name" value="OS05G0353850 PROTEIN"/>
    <property type="match status" value="1"/>
</dbReference>
<evidence type="ECO:0000313" key="3">
    <source>
        <dbReference type="Proteomes" id="UP001472677"/>
    </source>
</evidence>
<comment type="caution">
    <text evidence="2">The sequence shown here is derived from an EMBL/GenBank/DDBJ whole genome shotgun (WGS) entry which is preliminary data.</text>
</comment>
<dbReference type="PANTHER" id="PTHR47723:SF19">
    <property type="entry name" value="POLYNUCLEOTIDYL TRANSFERASE, RIBONUCLEASE H-LIKE SUPERFAMILY PROTEIN"/>
    <property type="match status" value="1"/>
</dbReference>
<name>A0ABR2F4D8_9ROSI</name>
<proteinExistence type="predicted"/>
<evidence type="ECO:0000313" key="2">
    <source>
        <dbReference type="EMBL" id="KAK8571858.1"/>
    </source>
</evidence>